<keyword evidence="1" id="KW-1133">Transmembrane helix</keyword>
<name>A0ABQ8J8L1_DERPT</name>
<gene>
    <name evidence="2" type="ORF">DERP_004249</name>
</gene>
<sequence>MLTTMITMNSVENTKSKNDYQQQQQQQQTIWLSYHEYLIIKTLFLLMKISLFILIITTLLVFIYHYRIQNEIHQRIYHALNDRGTLDWPMPDTLLEK</sequence>
<reference evidence="2 3" key="2">
    <citation type="journal article" date="2022" name="Mol. Biol. Evol.">
        <title>Comparative Genomics Reveals Insights into the Divergent Evolution of Astigmatic Mites and Household Pest Adaptations.</title>
        <authorList>
            <person name="Xiong Q."/>
            <person name="Wan A.T."/>
            <person name="Liu X."/>
            <person name="Fung C.S."/>
            <person name="Xiao X."/>
            <person name="Malainual N."/>
            <person name="Hou J."/>
            <person name="Wang L."/>
            <person name="Wang M."/>
            <person name="Yang K.Y."/>
            <person name="Cui Y."/>
            <person name="Leung E.L."/>
            <person name="Nong W."/>
            <person name="Shin S.K."/>
            <person name="Au S.W."/>
            <person name="Jeong K.Y."/>
            <person name="Chew F.T."/>
            <person name="Hui J.H."/>
            <person name="Leung T.F."/>
            <person name="Tungtrongchitr A."/>
            <person name="Zhong N."/>
            <person name="Liu Z."/>
            <person name="Tsui S.K."/>
        </authorList>
    </citation>
    <scope>NUCLEOTIDE SEQUENCE [LARGE SCALE GENOMIC DNA]</scope>
    <source>
        <strain evidence="2">Derp</strain>
    </source>
</reference>
<feature type="transmembrane region" description="Helical" evidence="1">
    <location>
        <begin position="43"/>
        <end position="66"/>
    </location>
</feature>
<evidence type="ECO:0000256" key="1">
    <source>
        <dbReference type="SAM" id="Phobius"/>
    </source>
</evidence>
<dbReference type="Proteomes" id="UP000887458">
    <property type="component" value="Unassembled WGS sequence"/>
</dbReference>
<keyword evidence="1" id="KW-0472">Membrane</keyword>
<reference evidence="2 3" key="1">
    <citation type="journal article" date="2018" name="J. Allergy Clin. Immunol.">
        <title>High-quality assembly of Dermatophagoides pteronyssinus genome and transcriptome reveals a wide range of novel allergens.</title>
        <authorList>
            <person name="Liu X.Y."/>
            <person name="Yang K.Y."/>
            <person name="Wang M.Q."/>
            <person name="Kwok J.S."/>
            <person name="Zeng X."/>
            <person name="Yang Z."/>
            <person name="Xiao X.J."/>
            <person name="Lau C.P."/>
            <person name="Li Y."/>
            <person name="Huang Z.M."/>
            <person name="Ba J.G."/>
            <person name="Yim A.K."/>
            <person name="Ouyang C.Y."/>
            <person name="Ngai S.M."/>
            <person name="Chan T.F."/>
            <person name="Leung E.L."/>
            <person name="Liu L."/>
            <person name="Liu Z.G."/>
            <person name="Tsui S.K."/>
        </authorList>
    </citation>
    <scope>NUCLEOTIDE SEQUENCE [LARGE SCALE GENOMIC DNA]</scope>
    <source>
        <strain evidence="2">Derp</strain>
    </source>
</reference>
<evidence type="ECO:0000313" key="2">
    <source>
        <dbReference type="EMBL" id="KAH9418921.1"/>
    </source>
</evidence>
<accession>A0ABQ8J8L1</accession>
<organism evidence="2 3">
    <name type="scientific">Dermatophagoides pteronyssinus</name>
    <name type="common">European house dust mite</name>
    <dbReference type="NCBI Taxonomy" id="6956"/>
    <lineage>
        <taxon>Eukaryota</taxon>
        <taxon>Metazoa</taxon>
        <taxon>Ecdysozoa</taxon>
        <taxon>Arthropoda</taxon>
        <taxon>Chelicerata</taxon>
        <taxon>Arachnida</taxon>
        <taxon>Acari</taxon>
        <taxon>Acariformes</taxon>
        <taxon>Sarcoptiformes</taxon>
        <taxon>Astigmata</taxon>
        <taxon>Psoroptidia</taxon>
        <taxon>Analgoidea</taxon>
        <taxon>Pyroglyphidae</taxon>
        <taxon>Dermatophagoidinae</taxon>
        <taxon>Dermatophagoides</taxon>
    </lineage>
</organism>
<comment type="caution">
    <text evidence="2">The sequence shown here is derived from an EMBL/GenBank/DDBJ whole genome shotgun (WGS) entry which is preliminary data.</text>
</comment>
<evidence type="ECO:0000313" key="3">
    <source>
        <dbReference type="Proteomes" id="UP000887458"/>
    </source>
</evidence>
<protein>
    <submittedName>
        <fullName evidence="2">Uncharacterized protein</fullName>
    </submittedName>
</protein>
<keyword evidence="1" id="KW-0812">Transmembrane</keyword>
<dbReference type="EMBL" id="NJHN03000062">
    <property type="protein sequence ID" value="KAH9418921.1"/>
    <property type="molecule type" value="Genomic_DNA"/>
</dbReference>
<keyword evidence="3" id="KW-1185">Reference proteome</keyword>
<proteinExistence type="predicted"/>